<dbReference type="Proteomes" id="UP001311799">
    <property type="component" value="Unassembled WGS sequence"/>
</dbReference>
<dbReference type="AlphaFoldDB" id="A0AAV9XSZ9"/>
<organism evidence="3 4">
    <name type="scientific">Cryptosporidium xiaoi</name>
    <dbReference type="NCBI Taxonomy" id="659607"/>
    <lineage>
        <taxon>Eukaryota</taxon>
        <taxon>Sar</taxon>
        <taxon>Alveolata</taxon>
        <taxon>Apicomplexa</taxon>
        <taxon>Conoidasida</taxon>
        <taxon>Coccidia</taxon>
        <taxon>Eucoccidiorida</taxon>
        <taxon>Eimeriorina</taxon>
        <taxon>Cryptosporidiidae</taxon>
        <taxon>Cryptosporidium</taxon>
    </lineage>
</organism>
<sequence length="151" mass="16921">MPNLYDGLPPPILKCQNSNEGLSSDSNSTSNSSKTSDNVFSSWGSLVENYVEPVVDHYDRNNTGKTEIKIHIEPINCLEINYDPRSPNIYKVEKPRKVPETSLLKTEEIKTGDTLVVGRKLLEKMGWKQGEGLGKNMQGIRYPISPSRNNV</sequence>
<accession>A0AAV9XSZ9</accession>
<protein>
    <submittedName>
        <fullName evidence="3">G-patch domain containing</fullName>
    </submittedName>
</protein>
<evidence type="ECO:0000256" key="1">
    <source>
        <dbReference type="SAM" id="MobiDB-lite"/>
    </source>
</evidence>
<gene>
    <name evidence="3" type="ORF">RS030_81305</name>
</gene>
<dbReference type="PROSITE" id="PS50174">
    <property type="entry name" value="G_PATCH"/>
    <property type="match status" value="1"/>
</dbReference>
<keyword evidence="4" id="KW-1185">Reference proteome</keyword>
<feature type="region of interest" description="Disordered" evidence="1">
    <location>
        <begin position="1"/>
        <end position="38"/>
    </location>
</feature>
<dbReference type="InterPro" id="IPR000467">
    <property type="entry name" value="G_patch_dom"/>
</dbReference>
<feature type="compositionally biased region" description="Low complexity" evidence="1">
    <location>
        <begin position="17"/>
        <end position="38"/>
    </location>
</feature>
<dbReference type="Pfam" id="PF01585">
    <property type="entry name" value="G-patch"/>
    <property type="match status" value="1"/>
</dbReference>
<evidence type="ECO:0000313" key="4">
    <source>
        <dbReference type="Proteomes" id="UP001311799"/>
    </source>
</evidence>
<dbReference type="EMBL" id="JAWDEY010000036">
    <property type="protein sequence ID" value="KAK6587853.1"/>
    <property type="molecule type" value="Genomic_DNA"/>
</dbReference>
<evidence type="ECO:0000313" key="3">
    <source>
        <dbReference type="EMBL" id="KAK6587853.1"/>
    </source>
</evidence>
<dbReference type="SMART" id="SM00443">
    <property type="entry name" value="G_patch"/>
    <property type="match status" value="1"/>
</dbReference>
<name>A0AAV9XSZ9_9CRYT</name>
<reference evidence="3 4" key="1">
    <citation type="submission" date="2023-10" db="EMBL/GenBank/DDBJ databases">
        <title>Comparative genomics analysis reveals potential genetic determinants of host preference in Cryptosporidium xiaoi.</title>
        <authorList>
            <person name="Xiao L."/>
            <person name="Li J."/>
        </authorList>
    </citation>
    <scope>NUCLEOTIDE SEQUENCE [LARGE SCALE GENOMIC DNA]</scope>
    <source>
        <strain evidence="3 4">52996</strain>
    </source>
</reference>
<feature type="domain" description="G-patch" evidence="2">
    <location>
        <begin position="114"/>
        <end position="151"/>
    </location>
</feature>
<proteinExistence type="predicted"/>
<evidence type="ECO:0000259" key="2">
    <source>
        <dbReference type="PROSITE" id="PS50174"/>
    </source>
</evidence>
<comment type="caution">
    <text evidence="3">The sequence shown here is derived from an EMBL/GenBank/DDBJ whole genome shotgun (WGS) entry which is preliminary data.</text>
</comment>
<dbReference type="GO" id="GO:0003676">
    <property type="term" value="F:nucleic acid binding"/>
    <property type="evidence" value="ECO:0007669"/>
    <property type="project" value="InterPro"/>
</dbReference>